<dbReference type="NCBIfam" id="NF037947">
    <property type="entry name" value="holin_4"/>
    <property type="match status" value="1"/>
</dbReference>
<evidence type="ECO:0000256" key="1">
    <source>
        <dbReference type="SAM" id="Phobius"/>
    </source>
</evidence>
<comment type="caution">
    <text evidence="2">The sequence shown here is derived from an EMBL/GenBank/DDBJ whole genome shotgun (WGS) entry which is preliminary data.</text>
</comment>
<gene>
    <name evidence="2" type="ORF">A45J_2325</name>
</gene>
<dbReference type="AlphaFoldDB" id="A0A5J4L6Q8"/>
<protein>
    <recommendedName>
        <fullName evidence="3">Membrane-associated protein</fullName>
    </recommendedName>
</protein>
<accession>A0A5J4L6Q8</accession>
<keyword evidence="1" id="KW-1133">Transmembrane helix</keyword>
<evidence type="ECO:0000313" key="2">
    <source>
        <dbReference type="EMBL" id="GER94561.1"/>
    </source>
</evidence>
<name>A0A5J4L6Q8_9ZZZZ</name>
<reference evidence="2" key="1">
    <citation type="submission" date="2019-10" db="EMBL/GenBank/DDBJ databases">
        <title>Metagenomic sequencing of thiosulfate-disproportionating enrichment culture.</title>
        <authorList>
            <person name="Umezawa K."/>
            <person name="Kojima H."/>
            <person name="Fukui M."/>
        </authorList>
    </citation>
    <scope>NUCLEOTIDE SEQUENCE</scope>
    <source>
        <strain evidence="2">45J</strain>
    </source>
</reference>
<keyword evidence="1" id="KW-0812">Transmembrane</keyword>
<keyword evidence="1" id="KW-0472">Membrane</keyword>
<dbReference type="EMBL" id="BLAB01000001">
    <property type="protein sequence ID" value="GER94561.1"/>
    <property type="molecule type" value="Genomic_DNA"/>
</dbReference>
<evidence type="ECO:0008006" key="3">
    <source>
        <dbReference type="Google" id="ProtNLM"/>
    </source>
</evidence>
<feature type="transmembrane region" description="Helical" evidence="1">
    <location>
        <begin position="54"/>
        <end position="83"/>
    </location>
</feature>
<proteinExistence type="predicted"/>
<organism evidence="2">
    <name type="scientific">hot springs metagenome</name>
    <dbReference type="NCBI Taxonomy" id="433727"/>
    <lineage>
        <taxon>unclassified sequences</taxon>
        <taxon>metagenomes</taxon>
        <taxon>ecological metagenomes</taxon>
    </lineage>
</organism>
<feature type="transmembrane region" description="Helical" evidence="1">
    <location>
        <begin position="12"/>
        <end position="34"/>
    </location>
</feature>
<sequence>MEERDKMKLKPLSLGIALGLVWGGSLFITTWLSYYTGYGKLFLEVLAKSIYPGYTISPLGSFLGLFYGFFDGFVSAWLIAVIYNKISIK</sequence>